<comment type="caution">
    <text evidence="4">The sequence shown here is derived from an EMBL/GenBank/DDBJ whole genome shotgun (WGS) entry which is preliminary data.</text>
</comment>
<evidence type="ECO:0000313" key="4">
    <source>
        <dbReference type="EMBL" id="KAK2548332.1"/>
    </source>
</evidence>
<feature type="coiled-coil region" evidence="1">
    <location>
        <begin position="293"/>
        <end position="334"/>
    </location>
</feature>
<name>A0AAD9PSL4_ACRCE</name>
<sequence>MRTLNGDPAKRSSCIEVSNCEMPKRTSTSDRERKVSTRLFRSMSISGRKQMPVKESNTTSDDQRYSTISSSDTEKVSVVTDRHAQLVGERDKAVGECNQINKDLKETNDKLQDAEREIETLKDFLSSRLKQELDNCEKDSNGTKRTRISLSDVELESMTAKANENKIIFPSKVEHLETTIEANAFPLQKSTLSTCKDCERIKSSRIRAVVEAIALRKYVKNLNEVLSEGEQSKQNFLDEVQKNLISAQTEKEVALEELATVIDQRDQAVREKDHALEEWGKATNKWENTLDQLDSIMKELSKVKVERDDLTKELKRKEDTLEQKRQETSILSEQVEVSRRKSSEFIIGEEILLRDKCEKQASVRKLSTELTKSQQRNIEMDARVTSLEEKSETFKRERDHAKEQWRQSVKERKRLNREIAAIVQARDEAIQKCFSTAEQLEKMKEEYNHLLNRLAKTGLNGNNSSELSIPCSLKECKFCENDAVDATMPLDRSVSESEEIQVTLEKDDPIDSIKKYDEIVSINGIPVTESDLNLVKSLLDGSIASPWMVLKRPVGPFQISLDLDLKASKKSKSGLGFECGLYVKDIKQRLIGEGHKMLEVGDYIMKINGKHLDKIIAASVEKVTKKSIDKLKLHVTRTIQARPRMCDSKLETIVADDWPDVRTGSSEVDGSPNTSGAKESDASDYGTLKPSNRSPMNRKFVSTSQLQSGTFLTPALVDGMLVRAQSAVAAVRVDDDDGLNRAVVRSNICRAVTPSGENPRIIRLEKKPLDGLGLEVSGGYRVGIYVTELQESSVCKDAGLQIGDRLLKLNSYDLTKATLDHATRIVKLLSTCTYLRIEAQTVSNYEEILEDKPYDSLYVRTVYPYKAMSLDELSFTVGETLHVINTRANYDQARQSWKWVAQRMRKDAKVLEEGLVPCMGSIPEQVESTVLSQTLQRFDTENDERMSDETPSTLKRSSTERRSIIQRYRKLMKRESRDLANNTDENGENCLQPLGIKVMFEALLYGDPG</sequence>
<feature type="coiled-coil region" evidence="1">
    <location>
        <begin position="384"/>
        <end position="460"/>
    </location>
</feature>
<evidence type="ECO:0000256" key="2">
    <source>
        <dbReference type="SAM" id="MobiDB-lite"/>
    </source>
</evidence>
<dbReference type="EMBL" id="JARQWQ010000149">
    <property type="protein sequence ID" value="KAK2548332.1"/>
    <property type="molecule type" value="Genomic_DNA"/>
</dbReference>
<feature type="compositionally biased region" description="Polar residues" evidence="2">
    <location>
        <begin position="663"/>
        <end position="677"/>
    </location>
</feature>
<keyword evidence="1" id="KW-0175">Coiled coil</keyword>
<dbReference type="InterPro" id="IPR036034">
    <property type="entry name" value="PDZ_sf"/>
</dbReference>
<dbReference type="Pfam" id="PF00595">
    <property type="entry name" value="PDZ"/>
    <property type="match status" value="2"/>
</dbReference>
<evidence type="ECO:0000259" key="3">
    <source>
        <dbReference type="PROSITE" id="PS50106"/>
    </source>
</evidence>
<dbReference type="PANTHER" id="PTHR13865">
    <property type="entry name" value="TIGHT JUNCTION PROTEIN"/>
    <property type="match status" value="1"/>
</dbReference>
<dbReference type="PANTHER" id="PTHR13865:SF28">
    <property type="entry name" value="POLYCHAETOID, ISOFORM O"/>
    <property type="match status" value="1"/>
</dbReference>
<evidence type="ECO:0000256" key="1">
    <source>
        <dbReference type="SAM" id="Coils"/>
    </source>
</evidence>
<dbReference type="CDD" id="cd00136">
    <property type="entry name" value="PDZ_canonical"/>
    <property type="match status" value="1"/>
</dbReference>
<dbReference type="SUPFAM" id="SSF50156">
    <property type="entry name" value="PDZ domain-like"/>
    <property type="match status" value="2"/>
</dbReference>
<dbReference type="GO" id="GO:0005886">
    <property type="term" value="C:plasma membrane"/>
    <property type="evidence" value="ECO:0007669"/>
    <property type="project" value="TreeGrafter"/>
</dbReference>
<feature type="region of interest" description="Disordered" evidence="2">
    <location>
        <begin position="939"/>
        <end position="960"/>
    </location>
</feature>
<dbReference type="AlphaFoldDB" id="A0AAD9PSL4"/>
<dbReference type="Gene3D" id="2.30.30.40">
    <property type="entry name" value="SH3 Domains"/>
    <property type="match status" value="1"/>
</dbReference>
<dbReference type="GO" id="GO:0045216">
    <property type="term" value="P:cell-cell junction organization"/>
    <property type="evidence" value="ECO:0007669"/>
    <property type="project" value="TreeGrafter"/>
</dbReference>
<dbReference type="InterPro" id="IPR001478">
    <property type="entry name" value="PDZ"/>
</dbReference>
<reference evidence="4" key="2">
    <citation type="journal article" date="2023" name="Science">
        <title>Genomic signatures of disease resistance in endangered staghorn corals.</title>
        <authorList>
            <person name="Vollmer S.V."/>
            <person name="Selwyn J.D."/>
            <person name="Despard B.A."/>
            <person name="Roesel C.L."/>
        </authorList>
    </citation>
    <scope>NUCLEOTIDE SEQUENCE</scope>
    <source>
        <strain evidence="4">K2</strain>
    </source>
</reference>
<dbReference type="GO" id="GO:0005923">
    <property type="term" value="C:bicellular tight junction"/>
    <property type="evidence" value="ECO:0007669"/>
    <property type="project" value="TreeGrafter"/>
</dbReference>
<feature type="compositionally biased region" description="Polar residues" evidence="2">
    <location>
        <begin position="689"/>
        <end position="699"/>
    </location>
</feature>
<proteinExistence type="predicted"/>
<feature type="region of interest" description="Disordered" evidence="2">
    <location>
        <begin position="661"/>
        <end position="699"/>
    </location>
</feature>
<feature type="region of interest" description="Disordered" evidence="2">
    <location>
        <begin position="44"/>
        <end position="72"/>
    </location>
</feature>
<dbReference type="Gene3D" id="2.30.42.10">
    <property type="match status" value="2"/>
</dbReference>
<feature type="compositionally biased region" description="Polar residues" evidence="2">
    <location>
        <begin position="55"/>
        <end position="71"/>
    </location>
</feature>
<gene>
    <name evidence="4" type="ORF">P5673_031490</name>
</gene>
<keyword evidence="5" id="KW-1185">Reference proteome</keyword>
<dbReference type="GO" id="GO:0050839">
    <property type="term" value="F:cell adhesion molecule binding"/>
    <property type="evidence" value="ECO:0007669"/>
    <property type="project" value="TreeGrafter"/>
</dbReference>
<evidence type="ECO:0000313" key="5">
    <source>
        <dbReference type="Proteomes" id="UP001249851"/>
    </source>
</evidence>
<dbReference type="GO" id="GO:0098609">
    <property type="term" value="P:cell-cell adhesion"/>
    <property type="evidence" value="ECO:0007669"/>
    <property type="project" value="TreeGrafter"/>
</dbReference>
<dbReference type="PROSITE" id="PS50106">
    <property type="entry name" value="PDZ"/>
    <property type="match status" value="2"/>
</dbReference>
<organism evidence="4 5">
    <name type="scientific">Acropora cervicornis</name>
    <name type="common">Staghorn coral</name>
    <dbReference type="NCBI Taxonomy" id="6130"/>
    <lineage>
        <taxon>Eukaryota</taxon>
        <taxon>Metazoa</taxon>
        <taxon>Cnidaria</taxon>
        <taxon>Anthozoa</taxon>
        <taxon>Hexacorallia</taxon>
        <taxon>Scleractinia</taxon>
        <taxon>Astrocoeniina</taxon>
        <taxon>Acroporidae</taxon>
        <taxon>Acropora</taxon>
    </lineage>
</organism>
<protein>
    <submittedName>
        <fullName evidence="4">Tight junction protein ZO-1</fullName>
    </submittedName>
</protein>
<dbReference type="SUPFAM" id="SSF50044">
    <property type="entry name" value="SH3-domain"/>
    <property type="match status" value="1"/>
</dbReference>
<dbReference type="GO" id="GO:0150105">
    <property type="term" value="P:protein localization to cell-cell junction"/>
    <property type="evidence" value="ECO:0007669"/>
    <property type="project" value="TreeGrafter"/>
</dbReference>
<feature type="coiled-coil region" evidence="1">
    <location>
        <begin position="90"/>
        <end position="124"/>
    </location>
</feature>
<accession>A0AAD9PSL4</accession>
<feature type="domain" description="PDZ" evidence="3">
    <location>
        <begin position="562"/>
        <end position="639"/>
    </location>
</feature>
<feature type="domain" description="PDZ" evidence="3">
    <location>
        <begin position="761"/>
        <end position="841"/>
    </location>
</feature>
<reference evidence="4" key="1">
    <citation type="journal article" date="2023" name="G3 (Bethesda)">
        <title>Whole genome assembly and annotation of the endangered Caribbean coral Acropora cervicornis.</title>
        <authorList>
            <person name="Selwyn J.D."/>
            <person name="Vollmer S.V."/>
        </authorList>
    </citation>
    <scope>NUCLEOTIDE SEQUENCE</scope>
    <source>
        <strain evidence="4">K2</strain>
    </source>
</reference>
<feature type="compositionally biased region" description="Basic and acidic residues" evidence="2">
    <location>
        <begin position="939"/>
        <end position="948"/>
    </location>
</feature>
<dbReference type="SMART" id="SM00228">
    <property type="entry name" value="PDZ"/>
    <property type="match status" value="2"/>
</dbReference>
<dbReference type="Proteomes" id="UP001249851">
    <property type="component" value="Unassembled WGS sequence"/>
</dbReference>
<dbReference type="InterPro" id="IPR036028">
    <property type="entry name" value="SH3-like_dom_sf"/>
</dbReference>